<name>A0A699ZYH4_HAELA</name>
<feature type="non-terminal residue" evidence="1">
    <location>
        <position position="95"/>
    </location>
</feature>
<dbReference type="InterPro" id="IPR027417">
    <property type="entry name" value="P-loop_NTPase"/>
</dbReference>
<dbReference type="EMBL" id="BLLF01003524">
    <property type="protein sequence ID" value="GFH27561.1"/>
    <property type="molecule type" value="Genomic_DNA"/>
</dbReference>
<keyword evidence="2" id="KW-1185">Reference proteome</keyword>
<dbReference type="Proteomes" id="UP000485058">
    <property type="component" value="Unassembled WGS sequence"/>
</dbReference>
<dbReference type="Gene3D" id="3.40.50.300">
    <property type="entry name" value="P-loop containing nucleotide triphosphate hydrolases"/>
    <property type="match status" value="1"/>
</dbReference>
<protein>
    <recommendedName>
        <fullName evidence="3">ABC transporter domain-containing protein</fullName>
    </recommendedName>
</protein>
<reference evidence="1 2" key="1">
    <citation type="submission" date="2020-02" db="EMBL/GenBank/DDBJ databases">
        <title>Draft genome sequence of Haematococcus lacustris strain NIES-144.</title>
        <authorList>
            <person name="Morimoto D."/>
            <person name="Nakagawa S."/>
            <person name="Yoshida T."/>
            <person name="Sawayama S."/>
        </authorList>
    </citation>
    <scope>NUCLEOTIDE SEQUENCE [LARGE SCALE GENOMIC DNA]</scope>
    <source>
        <strain evidence="1 2">NIES-144</strain>
    </source>
</reference>
<organism evidence="1 2">
    <name type="scientific">Haematococcus lacustris</name>
    <name type="common">Green alga</name>
    <name type="synonym">Haematococcus pluvialis</name>
    <dbReference type="NCBI Taxonomy" id="44745"/>
    <lineage>
        <taxon>Eukaryota</taxon>
        <taxon>Viridiplantae</taxon>
        <taxon>Chlorophyta</taxon>
        <taxon>core chlorophytes</taxon>
        <taxon>Chlorophyceae</taxon>
        <taxon>CS clade</taxon>
        <taxon>Chlamydomonadales</taxon>
        <taxon>Haematococcaceae</taxon>
        <taxon>Haematococcus</taxon>
    </lineage>
</organism>
<gene>
    <name evidence="1" type="ORF">HaLaN_25903</name>
</gene>
<feature type="non-terminal residue" evidence="1">
    <location>
        <position position="1"/>
    </location>
</feature>
<evidence type="ECO:0000313" key="2">
    <source>
        <dbReference type="Proteomes" id="UP000485058"/>
    </source>
</evidence>
<dbReference type="AlphaFoldDB" id="A0A699ZYH4"/>
<evidence type="ECO:0000313" key="1">
    <source>
        <dbReference type="EMBL" id="GFH27561.1"/>
    </source>
</evidence>
<sequence length="95" mass="10479">IDHKHFDLEDWQKTLFHFLEPVVGAAAKEGIQKIALQAEDDSVRAAHAAAEDVEEGEDLCNCEFSLAYGAKILLNNARLRLKRGKRYGLCGPNGA</sequence>
<proteinExistence type="predicted"/>
<comment type="caution">
    <text evidence="1">The sequence shown here is derived from an EMBL/GenBank/DDBJ whole genome shotgun (WGS) entry which is preliminary data.</text>
</comment>
<accession>A0A699ZYH4</accession>
<dbReference type="SUPFAM" id="SSF52540">
    <property type="entry name" value="P-loop containing nucleoside triphosphate hydrolases"/>
    <property type="match status" value="1"/>
</dbReference>
<evidence type="ECO:0008006" key="3">
    <source>
        <dbReference type="Google" id="ProtNLM"/>
    </source>
</evidence>